<accession>A4TZ20</accession>
<protein>
    <submittedName>
        <fullName evidence="1">Flavoprotein involved in K+ transport</fullName>
    </submittedName>
</protein>
<reference evidence="1" key="1">
    <citation type="journal article" date="2007" name="J. Bacteriol.">
        <title>Comparative genome analysis of four magnetotactic bacteria reveals a complex set of group-specific genes implicated in magnetosome biomineralization and function.</title>
        <authorList>
            <person name="Richter M."/>
            <person name="Kube M."/>
            <person name="Bazylinski D.A."/>
            <person name="Lombardot T."/>
            <person name="Gloeckner F.O."/>
            <person name="Reinhardt R."/>
            <person name="Schueler D."/>
        </authorList>
    </citation>
    <scope>NUCLEOTIDE SEQUENCE</scope>
    <source>
        <strain evidence="1">MSR-1</strain>
    </source>
</reference>
<dbReference type="Pfam" id="PF25209">
    <property type="entry name" value="Phage_capsid_4"/>
    <property type="match status" value="1"/>
</dbReference>
<dbReference type="RefSeq" id="WP_234016327.1">
    <property type="nucleotide sequence ID" value="NZ_CP027527.1"/>
</dbReference>
<sequence length="131" mass="14085">MGEALYARINPAHAPSEPARRLAYSTCAEMARELLTQRGHAVTGLSPAAMVTRALHITSDFGIILGDTVGRTLRAAYQAAPSGIRQLGRRTSARDFRAVNKIMLGEAPLLEKLGEHGEIKAGTMTEAREDS</sequence>
<evidence type="ECO:0000313" key="1">
    <source>
        <dbReference type="EMBL" id="CAM75877.1"/>
    </source>
</evidence>
<gene>
    <name evidence="1" type="ORF">MGR_1534</name>
</gene>
<proteinExistence type="predicted"/>
<name>A4TZ20_9PROT</name>
<organism evidence="1">
    <name type="scientific">Magnetospirillum gryphiswaldense</name>
    <dbReference type="NCBI Taxonomy" id="55518"/>
    <lineage>
        <taxon>Bacteria</taxon>
        <taxon>Pseudomonadati</taxon>
        <taxon>Pseudomonadota</taxon>
        <taxon>Alphaproteobacteria</taxon>
        <taxon>Rhodospirillales</taxon>
        <taxon>Rhodospirillaceae</taxon>
        <taxon>Magnetospirillum</taxon>
    </lineage>
</organism>
<dbReference type="AlphaFoldDB" id="A4TZ20"/>
<dbReference type="EMBL" id="CU459003">
    <property type="protein sequence ID" value="CAM75877.1"/>
    <property type="molecule type" value="Genomic_DNA"/>
</dbReference>